<dbReference type="EC" id="3.5.2.6" evidence="2 7"/>
<dbReference type="GO" id="GO:0008800">
    <property type="term" value="F:beta-lactamase activity"/>
    <property type="evidence" value="ECO:0007669"/>
    <property type="project" value="UniProtKB-UniRule"/>
</dbReference>
<evidence type="ECO:0000256" key="6">
    <source>
        <dbReference type="PIRSR" id="PIRSR602137-50"/>
    </source>
</evidence>
<sequence>MKINTMLVLAMLAGATAPAAGAEAIRCTLLLDAGSGKALLREGQCDQRVSPASTFKVAISLMGFDSGILASEHKPRLPFRPGYADWLPAWRKATDPAGWMKDSVVWYSQQVTTRLGQQRFQAYLDRFEYGNRDASGNPGKHDGLTQAWLGSSLKISPDEQAVFLRRLVNRTLPVSSRAVDKTTAILRYPRLRNGWEVYAKTGTGSEPGALPHGWLVGWATDGTRTVVFARLAQDDKREDGPRAGLRVRDAFLKELPSLLE</sequence>
<dbReference type="GO" id="GO:0046677">
    <property type="term" value="P:response to antibiotic"/>
    <property type="evidence" value="ECO:0007669"/>
    <property type="project" value="UniProtKB-UniRule"/>
</dbReference>
<keyword evidence="4 7" id="KW-0378">Hydrolase</keyword>
<feature type="chain" id="PRO_5011606295" description="Beta-lactamase" evidence="8">
    <location>
        <begin position="23"/>
        <end position="260"/>
    </location>
</feature>
<gene>
    <name evidence="10" type="ORF">SAMN05216204_109108</name>
</gene>
<dbReference type="STRING" id="1164594.SAMN05216204_109108"/>
<evidence type="ECO:0000256" key="7">
    <source>
        <dbReference type="RuleBase" id="RU361140"/>
    </source>
</evidence>
<dbReference type="GO" id="GO:0008658">
    <property type="term" value="F:penicillin binding"/>
    <property type="evidence" value="ECO:0007669"/>
    <property type="project" value="InterPro"/>
</dbReference>
<comment type="catalytic activity">
    <reaction evidence="7">
        <text>a beta-lactam + H2O = a substituted beta-amino acid</text>
        <dbReference type="Rhea" id="RHEA:20401"/>
        <dbReference type="ChEBI" id="CHEBI:15377"/>
        <dbReference type="ChEBI" id="CHEBI:35627"/>
        <dbReference type="ChEBI" id="CHEBI:140347"/>
        <dbReference type="EC" id="3.5.2.6"/>
    </reaction>
</comment>
<evidence type="ECO:0000256" key="5">
    <source>
        <dbReference type="ARBA" id="ARBA00023251"/>
    </source>
</evidence>
<dbReference type="AlphaFoldDB" id="A0A1I1LR78"/>
<keyword evidence="3 8" id="KW-0732">Signal</keyword>
<name>A0A1I1LR78_9BURK</name>
<keyword evidence="5 7" id="KW-0046">Antibiotic resistance</keyword>
<dbReference type="NCBIfam" id="NF000270">
    <property type="entry name" value="bla_class_D_alt"/>
    <property type="match status" value="1"/>
</dbReference>
<evidence type="ECO:0000256" key="3">
    <source>
        <dbReference type="ARBA" id="ARBA00022729"/>
    </source>
</evidence>
<dbReference type="RefSeq" id="WP_091874464.1">
    <property type="nucleotide sequence ID" value="NZ_FOLD01000009.1"/>
</dbReference>
<evidence type="ECO:0000313" key="10">
    <source>
        <dbReference type="EMBL" id="SFC72803.1"/>
    </source>
</evidence>
<feature type="active site" description="Acyl-ester intermediate" evidence="6">
    <location>
        <position position="53"/>
    </location>
</feature>
<proteinExistence type="inferred from homology"/>
<evidence type="ECO:0000256" key="2">
    <source>
        <dbReference type="ARBA" id="ARBA00012865"/>
    </source>
</evidence>
<dbReference type="InterPro" id="IPR012338">
    <property type="entry name" value="Beta-lactam/transpept-like"/>
</dbReference>
<feature type="modified residue" description="N6-carboxylysine" evidence="6">
    <location>
        <position position="56"/>
    </location>
</feature>
<dbReference type="Pfam" id="PF00905">
    <property type="entry name" value="Transpeptidase"/>
    <property type="match status" value="1"/>
</dbReference>
<dbReference type="GO" id="GO:0017001">
    <property type="term" value="P:antibiotic catabolic process"/>
    <property type="evidence" value="ECO:0007669"/>
    <property type="project" value="InterPro"/>
</dbReference>
<reference evidence="11" key="1">
    <citation type="submission" date="2016-10" db="EMBL/GenBank/DDBJ databases">
        <authorList>
            <person name="Varghese N."/>
            <person name="Submissions S."/>
        </authorList>
    </citation>
    <scope>NUCLEOTIDE SEQUENCE [LARGE SCALE GENOMIC DNA]</scope>
    <source>
        <strain evidence="11">CGMCC 1.12041</strain>
    </source>
</reference>
<protein>
    <recommendedName>
        <fullName evidence="2 7">Beta-lactamase</fullName>
        <ecNumber evidence="2 7">3.5.2.6</ecNumber>
    </recommendedName>
</protein>
<dbReference type="InterPro" id="IPR001460">
    <property type="entry name" value="PCN-bd_Tpept"/>
</dbReference>
<evidence type="ECO:0000259" key="9">
    <source>
        <dbReference type="Pfam" id="PF00905"/>
    </source>
</evidence>
<evidence type="ECO:0000256" key="1">
    <source>
        <dbReference type="ARBA" id="ARBA00007898"/>
    </source>
</evidence>
<evidence type="ECO:0000256" key="8">
    <source>
        <dbReference type="SAM" id="SignalP"/>
    </source>
</evidence>
<evidence type="ECO:0000313" key="11">
    <source>
        <dbReference type="Proteomes" id="UP000198639"/>
    </source>
</evidence>
<dbReference type="SUPFAM" id="SSF56601">
    <property type="entry name" value="beta-lactamase/transpeptidase-like"/>
    <property type="match status" value="1"/>
</dbReference>
<feature type="domain" description="Penicillin-binding protein transpeptidase" evidence="9">
    <location>
        <begin position="28"/>
        <end position="253"/>
    </location>
</feature>
<dbReference type="Proteomes" id="UP000198639">
    <property type="component" value="Unassembled WGS sequence"/>
</dbReference>
<dbReference type="Gene3D" id="3.40.710.10">
    <property type="entry name" value="DD-peptidase/beta-lactamase superfamily"/>
    <property type="match status" value="1"/>
</dbReference>
<comment type="similarity">
    <text evidence="1 7">Belongs to the class-D beta-lactamase family.</text>
</comment>
<dbReference type="OrthoDB" id="9762883at2"/>
<dbReference type="InterPro" id="IPR002137">
    <property type="entry name" value="Beta-lactam_class-D_AS"/>
</dbReference>
<dbReference type="PROSITE" id="PS00337">
    <property type="entry name" value="BETA_LACTAMASE_D"/>
    <property type="match status" value="1"/>
</dbReference>
<accession>A0A1I1LR78</accession>
<feature type="signal peptide" evidence="8">
    <location>
        <begin position="1"/>
        <end position="22"/>
    </location>
</feature>
<dbReference type="EMBL" id="FOLD01000009">
    <property type="protein sequence ID" value="SFC72803.1"/>
    <property type="molecule type" value="Genomic_DNA"/>
</dbReference>
<organism evidence="10 11">
    <name type="scientific">Massilia yuzhufengensis</name>
    <dbReference type="NCBI Taxonomy" id="1164594"/>
    <lineage>
        <taxon>Bacteria</taxon>
        <taxon>Pseudomonadati</taxon>
        <taxon>Pseudomonadota</taxon>
        <taxon>Betaproteobacteria</taxon>
        <taxon>Burkholderiales</taxon>
        <taxon>Oxalobacteraceae</taxon>
        <taxon>Telluria group</taxon>
        <taxon>Massilia</taxon>
    </lineage>
</organism>
<evidence type="ECO:0000256" key="4">
    <source>
        <dbReference type="ARBA" id="ARBA00022801"/>
    </source>
</evidence>
<keyword evidence="11" id="KW-1185">Reference proteome</keyword>